<dbReference type="GO" id="GO:0016740">
    <property type="term" value="F:transferase activity"/>
    <property type="evidence" value="ECO:0007669"/>
    <property type="project" value="UniProtKB-KW"/>
</dbReference>
<sequence length="140" mass="15060">MLYQLSYSGVSEPVRAATEGLIRRGSGLVQGLLERTVDKGERSGTGRHGTARARTAAMDEERAMAEAAPETLDLRGLKCPLPVLHVRRALGRLPPGGVILVRCTDPLASLDIPNLVRETGDMLVGAARDGRESQFTVRKT</sequence>
<name>A0A4V1RV01_9HYPH</name>
<dbReference type="EMBL" id="QYBB01000004">
    <property type="protein sequence ID" value="RYC32934.1"/>
    <property type="molecule type" value="Genomic_DNA"/>
</dbReference>
<evidence type="ECO:0000256" key="1">
    <source>
        <dbReference type="ARBA" id="ARBA00008984"/>
    </source>
</evidence>
<feature type="region of interest" description="Disordered" evidence="2">
    <location>
        <begin position="39"/>
        <end position="58"/>
    </location>
</feature>
<dbReference type="OrthoDB" id="9797551at2"/>
<organism evidence="4 5">
    <name type="scientific">Lichenibacterium minor</name>
    <dbReference type="NCBI Taxonomy" id="2316528"/>
    <lineage>
        <taxon>Bacteria</taxon>
        <taxon>Pseudomonadati</taxon>
        <taxon>Pseudomonadota</taxon>
        <taxon>Alphaproteobacteria</taxon>
        <taxon>Hyphomicrobiales</taxon>
        <taxon>Lichenihabitantaceae</taxon>
        <taxon>Lichenibacterium</taxon>
    </lineage>
</organism>
<proteinExistence type="inferred from homology"/>
<comment type="similarity">
    <text evidence="1">Belongs to the sulfur carrier protein TusA family.</text>
</comment>
<keyword evidence="4" id="KW-0808">Transferase</keyword>
<reference evidence="4 5" key="2">
    <citation type="submission" date="2019-02" db="EMBL/GenBank/DDBJ databases">
        <title>'Lichenibacterium ramalinii' gen. nov. sp. nov., 'Lichenibacterium minor' gen. nov. sp. nov.</title>
        <authorList>
            <person name="Pankratov T."/>
        </authorList>
    </citation>
    <scope>NUCLEOTIDE SEQUENCE [LARGE SCALE GENOMIC DNA]</scope>
    <source>
        <strain evidence="4 5">RmlP026</strain>
    </source>
</reference>
<dbReference type="PANTHER" id="PTHR33279">
    <property type="entry name" value="SULFUR CARRIER PROTEIN YEDF-RELATED"/>
    <property type="match status" value="1"/>
</dbReference>
<reference evidence="4 5" key="1">
    <citation type="submission" date="2018-12" db="EMBL/GenBank/DDBJ databases">
        <authorList>
            <person name="Grouzdev D.S."/>
            <person name="Krutkina M.S."/>
        </authorList>
    </citation>
    <scope>NUCLEOTIDE SEQUENCE [LARGE SCALE GENOMIC DNA]</scope>
    <source>
        <strain evidence="4 5">RmlP026</strain>
    </source>
</reference>
<dbReference type="PANTHER" id="PTHR33279:SF6">
    <property type="entry name" value="SULFUR CARRIER PROTEIN YEDF-RELATED"/>
    <property type="match status" value="1"/>
</dbReference>
<evidence type="ECO:0000313" key="4">
    <source>
        <dbReference type="EMBL" id="RYC32934.1"/>
    </source>
</evidence>
<dbReference type="AlphaFoldDB" id="A0A4V1RV01"/>
<evidence type="ECO:0000259" key="3">
    <source>
        <dbReference type="PROSITE" id="PS01148"/>
    </source>
</evidence>
<dbReference type="Pfam" id="PF01206">
    <property type="entry name" value="TusA"/>
    <property type="match status" value="1"/>
</dbReference>
<dbReference type="Proteomes" id="UP000290759">
    <property type="component" value="Unassembled WGS sequence"/>
</dbReference>
<gene>
    <name evidence="4" type="ORF">D3273_05595</name>
</gene>
<comment type="caution">
    <text evidence="4">The sequence shown here is derived from an EMBL/GenBank/DDBJ whole genome shotgun (WGS) entry which is preliminary data.</text>
</comment>
<feature type="domain" description="UPF0033" evidence="3">
    <location>
        <begin position="72"/>
        <end position="96"/>
    </location>
</feature>
<keyword evidence="5" id="KW-1185">Reference proteome</keyword>
<dbReference type="Gene3D" id="3.30.110.40">
    <property type="entry name" value="TusA-like domain"/>
    <property type="match status" value="1"/>
</dbReference>
<dbReference type="CDD" id="cd00291">
    <property type="entry name" value="SirA_YedF_YeeD"/>
    <property type="match status" value="1"/>
</dbReference>
<dbReference type="SUPFAM" id="SSF64307">
    <property type="entry name" value="SirA-like"/>
    <property type="match status" value="1"/>
</dbReference>
<dbReference type="InterPro" id="IPR036868">
    <property type="entry name" value="TusA-like_sf"/>
</dbReference>
<accession>A0A4V1RV01</accession>
<evidence type="ECO:0000313" key="5">
    <source>
        <dbReference type="Proteomes" id="UP000290759"/>
    </source>
</evidence>
<dbReference type="InterPro" id="IPR001455">
    <property type="entry name" value="TusA-like"/>
</dbReference>
<protein>
    <submittedName>
        <fullName evidence="4">Sulfurtransferase TusA family protein</fullName>
    </submittedName>
</protein>
<dbReference type="PROSITE" id="PS01148">
    <property type="entry name" value="UPF0033"/>
    <property type="match status" value="1"/>
</dbReference>
<evidence type="ECO:0000256" key="2">
    <source>
        <dbReference type="SAM" id="MobiDB-lite"/>
    </source>
</evidence>